<dbReference type="EMBL" id="BAAAUX010000003">
    <property type="protein sequence ID" value="GAA2776493.1"/>
    <property type="molecule type" value="Genomic_DNA"/>
</dbReference>
<organism evidence="2 3">
    <name type="scientific">Saccharopolyspora taberi</name>
    <dbReference type="NCBI Taxonomy" id="60895"/>
    <lineage>
        <taxon>Bacteria</taxon>
        <taxon>Bacillati</taxon>
        <taxon>Actinomycetota</taxon>
        <taxon>Actinomycetes</taxon>
        <taxon>Pseudonocardiales</taxon>
        <taxon>Pseudonocardiaceae</taxon>
        <taxon>Saccharopolyspora</taxon>
    </lineage>
</organism>
<dbReference type="InterPro" id="IPR008538">
    <property type="entry name" value="Uma2"/>
</dbReference>
<dbReference type="Proteomes" id="UP001500979">
    <property type="component" value="Unassembled WGS sequence"/>
</dbReference>
<protein>
    <recommendedName>
        <fullName evidence="1">Putative restriction endonuclease domain-containing protein</fullName>
    </recommendedName>
</protein>
<evidence type="ECO:0000259" key="1">
    <source>
        <dbReference type="Pfam" id="PF05685"/>
    </source>
</evidence>
<evidence type="ECO:0000313" key="3">
    <source>
        <dbReference type="Proteomes" id="UP001500979"/>
    </source>
</evidence>
<dbReference type="Pfam" id="PF05685">
    <property type="entry name" value="Uma2"/>
    <property type="match status" value="1"/>
</dbReference>
<name>A0ABN3V360_9PSEU</name>
<reference evidence="2 3" key="1">
    <citation type="journal article" date="2019" name="Int. J. Syst. Evol. Microbiol.">
        <title>The Global Catalogue of Microorganisms (GCM) 10K type strain sequencing project: providing services to taxonomists for standard genome sequencing and annotation.</title>
        <authorList>
            <consortium name="The Broad Institute Genomics Platform"/>
            <consortium name="The Broad Institute Genome Sequencing Center for Infectious Disease"/>
            <person name="Wu L."/>
            <person name="Ma J."/>
        </authorList>
    </citation>
    <scope>NUCLEOTIDE SEQUENCE [LARGE SCALE GENOMIC DNA]</scope>
    <source>
        <strain evidence="2 3">JCM 9383</strain>
    </source>
</reference>
<comment type="caution">
    <text evidence="2">The sequence shown here is derived from an EMBL/GenBank/DDBJ whole genome shotgun (WGS) entry which is preliminary data.</text>
</comment>
<evidence type="ECO:0000313" key="2">
    <source>
        <dbReference type="EMBL" id="GAA2776493.1"/>
    </source>
</evidence>
<accession>A0ABN3V360</accession>
<gene>
    <name evidence="2" type="ORF">GCM10010470_06340</name>
</gene>
<proteinExistence type="predicted"/>
<sequence>MAFRQLGVPSYWVIDPLVPRLTAFELNDEDEYELIAKASGPEVFEAQRPFPVSVVPAELLPRKRP</sequence>
<keyword evidence="3" id="KW-1185">Reference proteome</keyword>
<feature type="domain" description="Putative restriction endonuclease" evidence="1">
    <location>
        <begin position="3"/>
        <end position="51"/>
    </location>
</feature>
<dbReference type="RefSeq" id="WP_344677811.1">
    <property type="nucleotide sequence ID" value="NZ_BAAAUX010000003.1"/>
</dbReference>